<evidence type="ECO:0000256" key="3">
    <source>
        <dbReference type="ARBA" id="ARBA00022670"/>
    </source>
</evidence>
<dbReference type="CDD" id="cd00501">
    <property type="entry name" value="Peptidase_C15"/>
    <property type="match status" value="1"/>
</dbReference>
<dbReference type="PANTHER" id="PTHR23402:SF1">
    <property type="entry name" value="PYROGLUTAMYL-PEPTIDASE I"/>
    <property type="match status" value="1"/>
</dbReference>
<dbReference type="Proteomes" id="UP000677668">
    <property type="component" value="Chromosome 1"/>
</dbReference>
<protein>
    <recommendedName>
        <fullName evidence="6">Pyroglutamyl-peptidase I</fullName>
        <ecNumber evidence="6">3.4.19.3</ecNumber>
    </recommendedName>
</protein>
<comment type="catalytic activity">
    <reaction evidence="6">
        <text>Release of an N-terminal pyroglutamyl group from a polypeptide, the second amino acid generally not being Pro.</text>
        <dbReference type="EC" id="3.4.19.3"/>
    </reaction>
</comment>
<feature type="active site" evidence="6">
    <location>
        <position position="141"/>
    </location>
</feature>
<dbReference type="Pfam" id="PF01470">
    <property type="entry name" value="Peptidase_C15"/>
    <property type="match status" value="1"/>
</dbReference>
<dbReference type="PROSITE" id="PS01334">
    <property type="entry name" value="PYRASE_CYS"/>
    <property type="match status" value="1"/>
</dbReference>
<dbReference type="PRINTS" id="PR00706">
    <property type="entry name" value="PYROGLUPTASE"/>
</dbReference>
<name>A0ABX8B1K9_9BACT</name>
<evidence type="ECO:0000256" key="4">
    <source>
        <dbReference type="ARBA" id="ARBA00022801"/>
    </source>
</evidence>
<evidence type="ECO:0000313" key="8">
    <source>
        <dbReference type="Proteomes" id="UP000677668"/>
    </source>
</evidence>
<dbReference type="EC" id="3.4.19.3" evidence="6"/>
<keyword evidence="4" id="KW-0378">Hydrolase</keyword>
<keyword evidence="5" id="KW-0788">Thiol protease</keyword>
<dbReference type="PIRSF" id="PIRSF015592">
    <property type="entry name" value="Prld-crbxl_pptds"/>
    <property type="match status" value="1"/>
</dbReference>
<dbReference type="EMBL" id="CP072642">
    <property type="protein sequence ID" value="QUV94888.1"/>
    <property type="molecule type" value="Genomic_DNA"/>
</dbReference>
<organism evidence="7 8">
    <name type="scientific">Chloracidobacterium sp. N</name>
    <dbReference type="NCBI Taxonomy" id="2821540"/>
    <lineage>
        <taxon>Bacteria</taxon>
        <taxon>Pseudomonadati</taxon>
        <taxon>Acidobacteriota</taxon>
        <taxon>Terriglobia</taxon>
        <taxon>Terriglobales</taxon>
        <taxon>Acidobacteriaceae</taxon>
        <taxon>Chloracidobacterium</taxon>
        <taxon>Chloracidobacterium aggregatum</taxon>
    </lineage>
</organism>
<dbReference type="Gene3D" id="3.40.630.20">
    <property type="entry name" value="Peptidase C15, pyroglutamyl peptidase I-like"/>
    <property type="match status" value="1"/>
</dbReference>
<accession>A0ABX8B1K9</accession>
<reference evidence="7 8" key="1">
    <citation type="submission" date="2021-03" db="EMBL/GenBank/DDBJ databases">
        <title>Genomic and phenotypic characterization of Chloracidobacterium isolates provides evidence for multiple species.</title>
        <authorList>
            <person name="Saini M.K."/>
            <person name="Costas A.M.G."/>
            <person name="Tank M."/>
            <person name="Bryant D.A."/>
        </authorList>
    </citation>
    <scope>NUCLEOTIDE SEQUENCE [LARGE SCALE GENOMIC DNA]</scope>
    <source>
        <strain evidence="7 8">N</strain>
    </source>
</reference>
<keyword evidence="8" id="KW-1185">Reference proteome</keyword>
<evidence type="ECO:0000313" key="7">
    <source>
        <dbReference type="EMBL" id="QUV94888.1"/>
    </source>
</evidence>
<dbReference type="InterPro" id="IPR016125">
    <property type="entry name" value="Peptidase_C15-like"/>
</dbReference>
<evidence type="ECO:0000256" key="1">
    <source>
        <dbReference type="ARBA" id="ARBA00006641"/>
    </source>
</evidence>
<dbReference type="SUPFAM" id="SSF53182">
    <property type="entry name" value="Pyrrolidone carboxyl peptidase (pyroglutamate aminopeptidase)"/>
    <property type="match status" value="1"/>
</dbReference>
<evidence type="ECO:0000256" key="6">
    <source>
        <dbReference type="PROSITE-ProRule" id="PRU10077"/>
    </source>
</evidence>
<gene>
    <name evidence="7" type="ORF">J8C05_05480</name>
</gene>
<comment type="similarity">
    <text evidence="1">Belongs to the peptidase C15 family.</text>
</comment>
<proteinExistence type="inferred from homology"/>
<keyword evidence="2" id="KW-0963">Cytoplasm</keyword>
<evidence type="ECO:0000256" key="2">
    <source>
        <dbReference type="ARBA" id="ARBA00022490"/>
    </source>
</evidence>
<keyword evidence="3" id="KW-0645">Protease</keyword>
<dbReference type="PANTHER" id="PTHR23402">
    <property type="entry name" value="PROTEASE FAMILY C15 PYROGLUTAMYL-PEPTIDASE I-RELATED"/>
    <property type="match status" value="1"/>
</dbReference>
<sequence>MMHILVTGFEPFAHFSGNPSRTVALTVPPPAGVNLSRLVLPVVANESVARLMQAVEETRPAAVLALGLAAGRRAIALERLAVNLDDFTVADNAGNMRRDTPVVPDGPPTLWTALPVRAMEAALRADELPVEISYSAGTYLCNHLFYAGLYALRQRRLPCRFGFVHLPPTPDLEAGGLPLTQQLRAVTRLLEVLRDTTGSDVWSSPQP</sequence>
<dbReference type="InterPro" id="IPR033694">
    <property type="entry name" value="PGPEP1_Cys_AS"/>
</dbReference>
<dbReference type="InterPro" id="IPR000816">
    <property type="entry name" value="Peptidase_C15"/>
</dbReference>
<evidence type="ECO:0000256" key="5">
    <source>
        <dbReference type="ARBA" id="ARBA00022807"/>
    </source>
</evidence>
<dbReference type="InterPro" id="IPR036440">
    <property type="entry name" value="Peptidase_C15-like_sf"/>
</dbReference>